<dbReference type="AlphaFoldDB" id="A0A9W9IL02"/>
<reference evidence="1" key="1">
    <citation type="submission" date="2022-11" db="EMBL/GenBank/DDBJ databases">
        <authorList>
            <person name="Petersen C."/>
        </authorList>
    </citation>
    <scope>NUCLEOTIDE SEQUENCE</scope>
    <source>
        <strain evidence="1">IBT 21917</strain>
    </source>
</reference>
<sequence>MRFFNMLTTGFLISFFCLVSYYKFFPGENQVDLLLPGFQGYDLQAGILDQNGKTTTYFLDCAKDGTRKCCIPGNGVTVIKAQSLAALTSTDRLGRVASVICTIEGTTYAHCHAKYTTIDIKGTLAPQHLNWMPVTVTGAYSDQAPRGSTPPATEILPAATSVLPKQTEFSHFYDIDSIKYEGSMTAWLMKALSWLGLM</sequence>
<evidence type="ECO:0000313" key="2">
    <source>
        <dbReference type="Proteomes" id="UP001146351"/>
    </source>
</evidence>
<proteinExistence type="predicted"/>
<organism evidence="1 2">
    <name type="scientific">Penicillium capsulatum</name>
    <dbReference type="NCBI Taxonomy" id="69766"/>
    <lineage>
        <taxon>Eukaryota</taxon>
        <taxon>Fungi</taxon>
        <taxon>Dikarya</taxon>
        <taxon>Ascomycota</taxon>
        <taxon>Pezizomycotina</taxon>
        <taxon>Eurotiomycetes</taxon>
        <taxon>Eurotiomycetidae</taxon>
        <taxon>Eurotiales</taxon>
        <taxon>Aspergillaceae</taxon>
        <taxon>Penicillium</taxon>
    </lineage>
</organism>
<keyword evidence="2" id="KW-1185">Reference proteome</keyword>
<dbReference type="Proteomes" id="UP001146351">
    <property type="component" value="Unassembled WGS sequence"/>
</dbReference>
<reference evidence="1" key="2">
    <citation type="journal article" date="2023" name="IMA Fungus">
        <title>Comparative genomic study of the Penicillium genus elucidates a diverse pangenome and 15 lateral gene transfer events.</title>
        <authorList>
            <person name="Petersen C."/>
            <person name="Sorensen T."/>
            <person name="Nielsen M.R."/>
            <person name="Sondergaard T.E."/>
            <person name="Sorensen J.L."/>
            <person name="Fitzpatrick D.A."/>
            <person name="Frisvad J.C."/>
            <person name="Nielsen K.L."/>
        </authorList>
    </citation>
    <scope>NUCLEOTIDE SEQUENCE</scope>
    <source>
        <strain evidence="1">IBT 21917</strain>
    </source>
</reference>
<name>A0A9W9IL02_9EURO</name>
<dbReference type="EMBL" id="JAPQKO010000002">
    <property type="protein sequence ID" value="KAJ5178965.1"/>
    <property type="molecule type" value="Genomic_DNA"/>
</dbReference>
<protein>
    <submittedName>
        <fullName evidence="1">Uncharacterized protein</fullName>
    </submittedName>
</protein>
<comment type="caution">
    <text evidence="1">The sequence shown here is derived from an EMBL/GenBank/DDBJ whole genome shotgun (WGS) entry which is preliminary data.</text>
</comment>
<evidence type="ECO:0000313" key="1">
    <source>
        <dbReference type="EMBL" id="KAJ5178965.1"/>
    </source>
</evidence>
<dbReference type="OrthoDB" id="4991875at2759"/>
<accession>A0A9W9IL02</accession>
<gene>
    <name evidence="1" type="ORF">N7492_002175</name>
</gene>